<comment type="cofactor">
    <cofactor evidence="11 13">
        <name>FAD</name>
        <dbReference type="ChEBI" id="CHEBI:57692"/>
    </cofactor>
    <text evidence="11 13">Binds 1 FAD per subunit.</text>
</comment>
<evidence type="ECO:0000256" key="6">
    <source>
        <dbReference type="ARBA" id="ARBA00023027"/>
    </source>
</evidence>
<dbReference type="SUPFAM" id="SSF55424">
    <property type="entry name" value="FAD/NAD-linked reductases, dimerisation (C-terminal) domain"/>
    <property type="match status" value="1"/>
</dbReference>
<evidence type="ECO:0000256" key="3">
    <source>
        <dbReference type="ARBA" id="ARBA00022630"/>
    </source>
</evidence>
<feature type="binding site" evidence="11">
    <location>
        <position position="118"/>
    </location>
    <ligand>
        <name>FAD</name>
        <dbReference type="ChEBI" id="CHEBI:57692"/>
    </ligand>
</feature>
<comment type="miscellaneous">
    <text evidence="13">The active site is a redox-active disulfide bond.</text>
</comment>
<keyword evidence="6 11" id="KW-0520">NAD</keyword>
<accession>A0A9W6D6S4</accession>
<keyword evidence="4 11" id="KW-0274">FAD</keyword>
<evidence type="ECO:0000259" key="14">
    <source>
        <dbReference type="Pfam" id="PF02852"/>
    </source>
</evidence>
<keyword evidence="5 13" id="KW-0560">Oxidoreductase</keyword>
<evidence type="ECO:0000256" key="7">
    <source>
        <dbReference type="ARBA" id="ARBA00023157"/>
    </source>
</evidence>
<keyword evidence="8 13" id="KW-0676">Redox-active center</keyword>
<dbReference type="InterPro" id="IPR023753">
    <property type="entry name" value="FAD/NAD-binding_dom"/>
</dbReference>
<dbReference type="Gene3D" id="3.50.50.60">
    <property type="entry name" value="FAD/NAD(P)-binding domain"/>
    <property type="match status" value="2"/>
</dbReference>
<dbReference type="GO" id="GO:0005737">
    <property type="term" value="C:cytoplasm"/>
    <property type="evidence" value="ECO:0007669"/>
    <property type="project" value="UniProtKB-ARBA"/>
</dbReference>
<dbReference type="AlphaFoldDB" id="A0A9W6D6S4"/>
<evidence type="ECO:0000256" key="10">
    <source>
        <dbReference type="PIRSR" id="PIRSR000350-2"/>
    </source>
</evidence>
<dbReference type="FunFam" id="3.30.390.30:FF:000001">
    <property type="entry name" value="Dihydrolipoyl dehydrogenase"/>
    <property type="match status" value="1"/>
</dbReference>
<keyword evidence="3 13" id="KW-0285">Flavoprotein</keyword>
<feature type="binding site" evidence="11">
    <location>
        <position position="319"/>
    </location>
    <ligand>
        <name>FAD</name>
        <dbReference type="ChEBI" id="CHEBI:57692"/>
    </ligand>
</feature>
<comment type="caution">
    <text evidence="16">The sequence shown here is derived from an EMBL/GenBank/DDBJ whole genome shotgun (WGS) entry which is preliminary data.</text>
</comment>
<feature type="binding site" evidence="11">
    <location>
        <position position="54"/>
    </location>
    <ligand>
        <name>FAD</name>
        <dbReference type="ChEBI" id="CHEBI:57692"/>
    </ligand>
</feature>
<evidence type="ECO:0000256" key="11">
    <source>
        <dbReference type="PIRSR" id="PIRSR000350-3"/>
    </source>
</evidence>
<dbReference type="PRINTS" id="PR00411">
    <property type="entry name" value="PNDRDTASEI"/>
</dbReference>
<sequence>MGGQDNHDLIVIGAGPGGYVASVRAAQLGFKVACVEKDPHPGGVCLNVGCIPSKALLDSTEYYHLVKERLAEHGIQTGEATFDLGAMMSRKEQVVRELTESVRNLLEGNGVEIVRGVGRLASEDTVEVMAGEKSRSAIRKLRAGKILLAAGSEPISIPSLPFDGVHIITSTEALALDTVPGHLGIVGGGYIGLELGSVWRRLGAQVTVIEMLPRIASTLDAQVGRALERALGKQGFSFHFKTKVTEAHVEGGEVRLTLDSEGQEKTMTCDRLLVAVGRRPLTRGLGLEELGMKLTQQTRKIWVDGQYRTSIPSIYAIGDLIDGPMLAHKASAEGIAAVECMAGLPGEVNYDAIPAVVYTSPEVAGVGLTEEEVKSRGVEYRVGTFPFAGNSRARSLGEKEGFAKVIAHAKTDRLLGVHVIGPRASELIAECVVAIEFNAKSADIARVVHGHPTLSETLHEAAMAARKSSLRGS</sequence>
<evidence type="ECO:0000256" key="13">
    <source>
        <dbReference type="RuleBase" id="RU003692"/>
    </source>
</evidence>
<evidence type="ECO:0000256" key="9">
    <source>
        <dbReference type="ARBA" id="ARBA00049187"/>
    </source>
</evidence>
<dbReference type="PRINTS" id="PR00368">
    <property type="entry name" value="FADPNR"/>
</dbReference>
<feature type="active site" description="Proton acceptor" evidence="10">
    <location>
        <position position="451"/>
    </location>
</feature>
<name>A0A9W6D6S4_9BACT</name>
<evidence type="ECO:0000256" key="1">
    <source>
        <dbReference type="ARBA" id="ARBA00007532"/>
    </source>
</evidence>
<dbReference type="EC" id="1.8.1.4" evidence="2 13"/>
<evidence type="ECO:0000256" key="12">
    <source>
        <dbReference type="PIRSR" id="PIRSR000350-4"/>
    </source>
</evidence>
<feature type="domain" description="FAD/NAD(P)-binding" evidence="15">
    <location>
        <begin position="8"/>
        <end position="334"/>
    </location>
</feature>
<feature type="domain" description="Pyridine nucleotide-disulphide oxidoreductase dimerisation" evidence="14">
    <location>
        <begin position="353"/>
        <end position="462"/>
    </location>
</feature>
<dbReference type="InterPro" id="IPR016156">
    <property type="entry name" value="FAD/NAD-linked_Rdtase_dimer_sf"/>
</dbReference>
<dbReference type="InterPro" id="IPR004099">
    <property type="entry name" value="Pyr_nucl-diS_OxRdtase_dimer"/>
</dbReference>
<comment type="catalytic activity">
    <reaction evidence="9 13">
        <text>N(6)-[(R)-dihydrolipoyl]-L-lysyl-[protein] + NAD(+) = N(6)-[(R)-lipoyl]-L-lysyl-[protein] + NADH + H(+)</text>
        <dbReference type="Rhea" id="RHEA:15045"/>
        <dbReference type="Rhea" id="RHEA-COMP:10474"/>
        <dbReference type="Rhea" id="RHEA-COMP:10475"/>
        <dbReference type="ChEBI" id="CHEBI:15378"/>
        <dbReference type="ChEBI" id="CHEBI:57540"/>
        <dbReference type="ChEBI" id="CHEBI:57945"/>
        <dbReference type="ChEBI" id="CHEBI:83099"/>
        <dbReference type="ChEBI" id="CHEBI:83100"/>
        <dbReference type="EC" id="1.8.1.4"/>
    </reaction>
</comment>
<evidence type="ECO:0000256" key="2">
    <source>
        <dbReference type="ARBA" id="ARBA00012608"/>
    </source>
</evidence>
<dbReference type="PIRSF" id="PIRSF000350">
    <property type="entry name" value="Mercury_reductase_MerA"/>
    <property type="match status" value="1"/>
</dbReference>
<dbReference type="InterPro" id="IPR012999">
    <property type="entry name" value="Pyr_OxRdtase_I_AS"/>
</dbReference>
<evidence type="ECO:0000256" key="5">
    <source>
        <dbReference type="ARBA" id="ARBA00023002"/>
    </source>
</evidence>
<evidence type="ECO:0000256" key="4">
    <source>
        <dbReference type="ARBA" id="ARBA00022827"/>
    </source>
</evidence>
<dbReference type="InterPro" id="IPR001100">
    <property type="entry name" value="Pyr_nuc-diS_OxRdtase"/>
</dbReference>
<dbReference type="InterPro" id="IPR050151">
    <property type="entry name" value="Class-I_Pyr_Nuc-Dis_Oxidored"/>
</dbReference>
<dbReference type="Pfam" id="PF07992">
    <property type="entry name" value="Pyr_redox_2"/>
    <property type="match status" value="1"/>
</dbReference>
<dbReference type="GO" id="GO:0050660">
    <property type="term" value="F:flavin adenine dinucleotide binding"/>
    <property type="evidence" value="ECO:0007669"/>
    <property type="project" value="InterPro"/>
</dbReference>
<dbReference type="SUPFAM" id="SSF51905">
    <property type="entry name" value="FAD/NAD(P)-binding domain"/>
    <property type="match status" value="1"/>
</dbReference>
<dbReference type="GO" id="GO:0004148">
    <property type="term" value="F:dihydrolipoyl dehydrogenase (NADH) activity"/>
    <property type="evidence" value="ECO:0007669"/>
    <property type="project" value="UniProtKB-EC"/>
</dbReference>
<dbReference type="EMBL" id="BSDR01000001">
    <property type="protein sequence ID" value="GLI34826.1"/>
    <property type="molecule type" value="Genomic_DNA"/>
</dbReference>
<dbReference type="Gene3D" id="3.30.390.30">
    <property type="match status" value="1"/>
</dbReference>
<protein>
    <recommendedName>
        <fullName evidence="2 13">Dihydrolipoyl dehydrogenase</fullName>
        <ecNumber evidence="2 13">1.8.1.4</ecNumber>
    </recommendedName>
</protein>
<dbReference type="GO" id="GO:0006103">
    <property type="term" value="P:2-oxoglutarate metabolic process"/>
    <property type="evidence" value="ECO:0007669"/>
    <property type="project" value="TreeGrafter"/>
</dbReference>
<dbReference type="PROSITE" id="PS00076">
    <property type="entry name" value="PYRIDINE_REDOX_1"/>
    <property type="match status" value="1"/>
</dbReference>
<feature type="binding site" evidence="11">
    <location>
        <begin position="325"/>
        <end position="328"/>
    </location>
    <ligand>
        <name>FAD</name>
        <dbReference type="ChEBI" id="CHEBI:57692"/>
    </ligand>
</feature>
<feature type="binding site" evidence="11">
    <location>
        <begin position="187"/>
        <end position="194"/>
    </location>
    <ligand>
        <name>NAD(+)</name>
        <dbReference type="ChEBI" id="CHEBI:57540"/>
    </ligand>
</feature>
<dbReference type="PANTHER" id="PTHR22912">
    <property type="entry name" value="DISULFIDE OXIDOREDUCTASE"/>
    <property type="match status" value="1"/>
</dbReference>
<comment type="similarity">
    <text evidence="1 13">Belongs to the class-I pyridine nucleotide-disulfide oxidoreductase family.</text>
</comment>
<feature type="disulfide bond" description="Redox-active" evidence="12">
    <location>
        <begin position="45"/>
        <end position="50"/>
    </location>
</feature>
<dbReference type="Proteomes" id="UP001144372">
    <property type="component" value="Unassembled WGS sequence"/>
</dbReference>
<evidence type="ECO:0000313" key="16">
    <source>
        <dbReference type="EMBL" id="GLI34826.1"/>
    </source>
</evidence>
<feature type="binding site" evidence="11">
    <location>
        <position position="277"/>
    </location>
    <ligand>
        <name>NAD(+)</name>
        <dbReference type="ChEBI" id="CHEBI:57540"/>
    </ligand>
</feature>
<reference evidence="16" key="1">
    <citation type="submission" date="2022-12" db="EMBL/GenBank/DDBJ databases">
        <title>Reference genome sequencing for broad-spectrum identification of bacterial and archaeal isolates by mass spectrometry.</title>
        <authorList>
            <person name="Sekiguchi Y."/>
            <person name="Tourlousse D.M."/>
        </authorList>
    </citation>
    <scope>NUCLEOTIDE SEQUENCE</scope>
    <source>
        <strain evidence="16">ASRB1</strain>
    </source>
</reference>
<keyword evidence="7" id="KW-1015">Disulfide bond</keyword>
<evidence type="ECO:0000313" key="17">
    <source>
        <dbReference type="Proteomes" id="UP001144372"/>
    </source>
</evidence>
<proteinExistence type="inferred from homology"/>
<dbReference type="InterPro" id="IPR006258">
    <property type="entry name" value="Lipoamide_DH"/>
</dbReference>
<evidence type="ECO:0000256" key="8">
    <source>
        <dbReference type="ARBA" id="ARBA00023284"/>
    </source>
</evidence>
<dbReference type="PANTHER" id="PTHR22912:SF151">
    <property type="entry name" value="DIHYDROLIPOYL DEHYDROGENASE, MITOCHONDRIAL"/>
    <property type="match status" value="1"/>
</dbReference>
<keyword evidence="11" id="KW-0547">Nucleotide-binding</keyword>
<keyword evidence="17" id="KW-1185">Reference proteome</keyword>
<dbReference type="Pfam" id="PF02852">
    <property type="entry name" value="Pyr_redox_dim"/>
    <property type="match status" value="1"/>
</dbReference>
<feature type="binding site" evidence="11">
    <location>
        <position position="210"/>
    </location>
    <ligand>
        <name>NAD(+)</name>
        <dbReference type="ChEBI" id="CHEBI:57540"/>
    </ligand>
</feature>
<organism evidence="16 17">
    <name type="scientific">Desulforhabdus amnigena</name>
    <dbReference type="NCBI Taxonomy" id="40218"/>
    <lineage>
        <taxon>Bacteria</taxon>
        <taxon>Pseudomonadati</taxon>
        <taxon>Thermodesulfobacteriota</taxon>
        <taxon>Syntrophobacteria</taxon>
        <taxon>Syntrophobacterales</taxon>
        <taxon>Syntrophobacteraceae</taxon>
        <taxon>Desulforhabdus</taxon>
    </lineage>
</organism>
<evidence type="ECO:0000259" key="15">
    <source>
        <dbReference type="Pfam" id="PF07992"/>
    </source>
</evidence>
<gene>
    <name evidence="16" type="primary">lpd</name>
    <name evidence="16" type="ORF">DAMNIGENAA_22590</name>
</gene>
<dbReference type="InterPro" id="IPR036188">
    <property type="entry name" value="FAD/NAD-bd_sf"/>
</dbReference>
<dbReference type="RefSeq" id="WP_281794248.1">
    <property type="nucleotide sequence ID" value="NZ_BSDR01000001.1"/>
</dbReference>
<dbReference type="NCBIfam" id="TIGR01350">
    <property type="entry name" value="lipoamide_DH"/>
    <property type="match status" value="1"/>
</dbReference>